<dbReference type="EMBL" id="QKKF02002184">
    <property type="protein sequence ID" value="RZF48504.1"/>
    <property type="molecule type" value="Genomic_DNA"/>
</dbReference>
<sequence>MGLHHSQKCLCGCCSPRTGTLIIGWFNFMVCFIPLVALILYGMSGAQGLDNFIYGVSGMSRNRFSYLKTAAGIVDEDRLIKNVRDIESEKPGSKNMNNLINRLEDTIEWVSEKPYWQENTYSSRYWDNNITLTMSLGDINHYLRHFVHRILFVVGGDSIFFLIIIGTILGIGVTFNGLLIIGVYTDGVSPIAVWMTHWILNTIFDTSLLICGVIYSEDSFYPTLQAIRISFALCCLYIVNKHYKSLYKPKNNVIDVFTISKTISAA</sequence>
<reference evidence="2 3" key="1">
    <citation type="journal article" date="2017" name="Gigascience">
        <title>Genome sequence of the small brown planthopper, Laodelphax striatellus.</title>
        <authorList>
            <person name="Zhu J."/>
            <person name="Jiang F."/>
            <person name="Wang X."/>
            <person name="Yang P."/>
            <person name="Bao Y."/>
            <person name="Zhao W."/>
            <person name="Wang W."/>
            <person name="Lu H."/>
            <person name="Wang Q."/>
            <person name="Cui N."/>
            <person name="Li J."/>
            <person name="Chen X."/>
            <person name="Luo L."/>
            <person name="Yu J."/>
            <person name="Kang L."/>
            <person name="Cui F."/>
        </authorList>
    </citation>
    <scope>NUCLEOTIDE SEQUENCE [LARGE SCALE GENOMIC DNA]</scope>
    <source>
        <strain evidence="2">Lst14</strain>
    </source>
</reference>
<feature type="transmembrane region" description="Helical" evidence="1">
    <location>
        <begin position="21"/>
        <end position="43"/>
    </location>
</feature>
<evidence type="ECO:0000256" key="1">
    <source>
        <dbReference type="SAM" id="Phobius"/>
    </source>
</evidence>
<accession>A0A482XS40</accession>
<dbReference type="Proteomes" id="UP000291343">
    <property type="component" value="Unassembled WGS sequence"/>
</dbReference>
<evidence type="ECO:0000313" key="3">
    <source>
        <dbReference type="Proteomes" id="UP000291343"/>
    </source>
</evidence>
<keyword evidence="1" id="KW-0812">Transmembrane</keyword>
<dbReference type="OrthoDB" id="6644999at2759"/>
<keyword evidence="1" id="KW-0472">Membrane</keyword>
<protein>
    <submittedName>
        <fullName evidence="2">Uncharacterized protein</fullName>
    </submittedName>
</protein>
<name>A0A482XS40_LAOST</name>
<proteinExistence type="predicted"/>
<keyword evidence="1" id="KW-1133">Transmembrane helix</keyword>
<dbReference type="InParanoid" id="A0A482XS40"/>
<organism evidence="2 3">
    <name type="scientific">Laodelphax striatellus</name>
    <name type="common">Small brown planthopper</name>
    <name type="synonym">Delphax striatella</name>
    <dbReference type="NCBI Taxonomy" id="195883"/>
    <lineage>
        <taxon>Eukaryota</taxon>
        <taxon>Metazoa</taxon>
        <taxon>Ecdysozoa</taxon>
        <taxon>Arthropoda</taxon>
        <taxon>Hexapoda</taxon>
        <taxon>Insecta</taxon>
        <taxon>Pterygota</taxon>
        <taxon>Neoptera</taxon>
        <taxon>Paraneoptera</taxon>
        <taxon>Hemiptera</taxon>
        <taxon>Auchenorrhyncha</taxon>
        <taxon>Fulgoroidea</taxon>
        <taxon>Delphacidae</taxon>
        <taxon>Criomorphinae</taxon>
        <taxon>Laodelphax</taxon>
    </lineage>
</organism>
<gene>
    <name evidence="2" type="ORF">LSTR_LSTR007782</name>
</gene>
<evidence type="ECO:0000313" key="2">
    <source>
        <dbReference type="EMBL" id="RZF48504.1"/>
    </source>
</evidence>
<comment type="caution">
    <text evidence="2">The sequence shown here is derived from an EMBL/GenBank/DDBJ whole genome shotgun (WGS) entry which is preliminary data.</text>
</comment>
<feature type="transmembrane region" description="Helical" evidence="1">
    <location>
        <begin position="159"/>
        <end position="184"/>
    </location>
</feature>
<keyword evidence="3" id="KW-1185">Reference proteome</keyword>
<feature type="transmembrane region" description="Helical" evidence="1">
    <location>
        <begin position="191"/>
        <end position="215"/>
    </location>
</feature>
<feature type="transmembrane region" description="Helical" evidence="1">
    <location>
        <begin position="221"/>
        <end position="240"/>
    </location>
</feature>
<dbReference type="AlphaFoldDB" id="A0A482XS40"/>